<dbReference type="GO" id="GO:0009421">
    <property type="term" value="C:bacterial-type flagellum filament cap"/>
    <property type="evidence" value="ECO:0007669"/>
    <property type="project" value="InterPro"/>
</dbReference>
<evidence type="ECO:0000256" key="2">
    <source>
        <dbReference type="ARBA" id="ARBA00011255"/>
    </source>
</evidence>
<dbReference type="InterPro" id="IPR040026">
    <property type="entry name" value="FliD"/>
</dbReference>
<dbReference type="InterPro" id="IPR010809">
    <property type="entry name" value="FliD_C"/>
</dbReference>
<dbReference type="GO" id="GO:0007155">
    <property type="term" value="P:cell adhesion"/>
    <property type="evidence" value="ECO:0007669"/>
    <property type="project" value="InterPro"/>
</dbReference>
<evidence type="ECO:0000256" key="3">
    <source>
        <dbReference type="ARBA" id="ARBA00023054"/>
    </source>
</evidence>
<dbReference type="Pfam" id="PF02465">
    <property type="entry name" value="FliD_N"/>
    <property type="match status" value="1"/>
</dbReference>
<accession>A0A3E0DPG5</accession>
<comment type="function">
    <text evidence="5">Required for morphogenesis and for the elongation of the flagellar filament by facilitating polymerization of the flagellin monomers at the tip of growing filament. Forms a capping structure, which prevents flagellin subunits (transported through the central channel of the flagellum) from leaking out without polymerization at the distal end.</text>
</comment>
<organism evidence="8 9">
    <name type="scientific">Marinomonas pollencensis</name>
    <dbReference type="NCBI Taxonomy" id="491954"/>
    <lineage>
        <taxon>Bacteria</taxon>
        <taxon>Pseudomonadati</taxon>
        <taxon>Pseudomonadota</taxon>
        <taxon>Gammaproteobacteria</taxon>
        <taxon>Oceanospirillales</taxon>
        <taxon>Oceanospirillaceae</taxon>
        <taxon>Marinomonas</taxon>
    </lineage>
</organism>
<keyword evidence="3 5" id="KW-0175">Coiled coil</keyword>
<proteinExistence type="inferred from homology"/>
<dbReference type="GO" id="GO:0071973">
    <property type="term" value="P:bacterial-type flagellum-dependent cell motility"/>
    <property type="evidence" value="ECO:0007669"/>
    <property type="project" value="TreeGrafter"/>
</dbReference>
<dbReference type="RefSeq" id="WP_115896736.1">
    <property type="nucleotide sequence ID" value="NZ_QUNG01000003.1"/>
</dbReference>
<sequence length="479" mass="50678">MAVGSLGAGSGVDLESLVNKMVSAQRDDKVKLYKNTIQGYDSKLSALGSVGSAIDSFKSSVEKLNDSDLFIGRNAVIDQPDDDKVLDVTANRSSSNGSYEISVNQTAKGSRALSTPGLFSSGDDVVTARGGELTFRAGDQSFTLDVSPKTTLSQLRQQINTAEDNFGVSANLVDNGAGDLFFTITSDKEGDGNSLTISNVPTPLSQLAISDTLTKDEKEALEDAPTNPSGLSLDSVSTEGLSAGMAVSANDQARDAVITVDGIAIRNDSNTFDKAVSGLTIDALALTSKPTKVDISYDEETVKETVKSFVSSYNDLVGILAQSAAKGSVLNGNSMVRNLQSSMTSSLMSTHSDTGKLSSVFDLGIKMGSKGMLSINQAKLDKAISQNYDELPALFTGSQGLAGSLDRLLNSYSGRDGMNQALKDSIQKSKDNTEETLQSYEDRMTKYEDSLRDKFTSLGSQLSNMKAQGEYLNSTLGKL</sequence>
<keyword evidence="4 5" id="KW-0975">Bacterial flagellum</keyword>
<keyword evidence="5" id="KW-0964">Secreted</keyword>
<feature type="domain" description="Flagellar hook-associated protein 2 N-terminal" evidence="6">
    <location>
        <begin position="10"/>
        <end position="109"/>
    </location>
</feature>
<dbReference type="PANTHER" id="PTHR30288">
    <property type="entry name" value="FLAGELLAR CAP/ASSEMBLY PROTEIN FLID"/>
    <property type="match status" value="1"/>
</dbReference>
<keyword evidence="8" id="KW-0966">Cell projection</keyword>
<keyword evidence="8" id="KW-0282">Flagellum</keyword>
<evidence type="ECO:0000259" key="7">
    <source>
        <dbReference type="Pfam" id="PF07195"/>
    </source>
</evidence>
<feature type="coiled-coil region" evidence="5">
    <location>
        <begin position="423"/>
        <end position="450"/>
    </location>
</feature>
<dbReference type="Pfam" id="PF07196">
    <property type="entry name" value="Flagellin_IN"/>
    <property type="match status" value="1"/>
</dbReference>
<feature type="domain" description="Flagellar hook-associated protein 2 C-terminal" evidence="7">
    <location>
        <begin position="253"/>
        <end position="466"/>
    </location>
</feature>
<dbReference type="EMBL" id="QUNG01000003">
    <property type="protein sequence ID" value="REG84847.1"/>
    <property type="molecule type" value="Genomic_DNA"/>
</dbReference>
<evidence type="ECO:0000256" key="1">
    <source>
        <dbReference type="ARBA" id="ARBA00009764"/>
    </source>
</evidence>
<reference evidence="8 9" key="1">
    <citation type="submission" date="2018-08" db="EMBL/GenBank/DDBJ databases">
        <title>Genomic Encyclopedia of Type Strains, Phase III (KMG-III): the genomes of soil and plant-associated and newly described type strains.</title>
        <authorList>
            <person name="Whitman W."/>
        </authorList>
    </citation>
    <scope>NUCLEOTIDE SEQUENCE [LARGE SCALE GENOMIC DNA]</scope>
    <source>
        <strain evidence="8 9">CECT 7375</strain>
    </source>
</reference>
<dbReference type="OrthoDB" id="5980200at2"/>
<dbReference type="PANTHER" id="PTHR30288:SF0">
    <property type="entry name" value="FLAGELLAR HOOK-ASSOCIATED PROTEIN 2"/>
    <property type="match status" value="1"/>
</dbReference>
<protein>
    <recommendedName>
        <fullName evidence="5">Flagellar hook-associated protein 2</fullName>
        <shortName evidence="5">HAP2</shortName>
    </recommendedName>
    <alternativeName>
        <fullName evidence="5">Flagellar cap protein</fullName>
    </alternativeName>
</protein>
<dbReference type="GO" id="GO:0005576">
    <property type="term" value="C:extracellular region"/>
    <property type="evidence" value="ECO:0007669"/>
    <property type="project" value="UniProtKB-SubCell"/>
</dbReference>
<evidence type="ECO:0000259" key="6">
    <source>
        <dbReference type="Pfam" id="PF02465"/>
    </source>
</evidence>
<dbReference type="GO" id="GO:0009424">
    <property type="term" value="C:bacterial-type flagellum hook"/>
    <property type="evidence" value="ECO:0007669"/>
    <property type="project" value="UniProtKB-UniRule"/>
</dbReference>
<keyword evidence="8" id="KW-0969">Cilium</keyword>
<dbReference type="InterPro" id="IPR003481">
    <property type="entry name" value="FliD_N"/>
</dbReference>
<gene>
    <name evidence="8" type="ORF">DFP81_10341</name>
</gene>
<evidence type="ECO:0000313" key="9">
    <source>
        <dbReference type="Proteomes" id="UP000256542"/>
    </source>
</evidence>
<keyword evidence="9" id="KW-1185">Reference proteome</keyword>
<comment type="caution">
    <text evidence="8">The sequence shown here is derived from an EMBL/GenBank/DDBJ whole genome shotgun (WGS) entry which is preliminary data.</text>
</comment>
<comment type="subunit">
    <text evidence="2 5">Homopentamer.</text>
</comment>
<evidence type="ECO:0000256" key="4">
    <source>
        <dbReference type="ARBA" id="ARBA00023143"/>
    </source>
</evidence>
<comment type="subcellular location">
    <subcellularLocation>
        <location evidence="5">Secreted</location>
    </subcellularLocation>
    <subcellularLocation>
        <location evidence="5">Bacterial flagellum</location>
    </subcellularLocation>
</comment>
<evidence type="ECO:0000256" key="5">
    <source>
        <dbReference type="RuleBase" id="RU362066"/>
    </source>
</evidence>
<comment type="similarity">
    <text evidence="1 5">Belongs to the FliD family.</text>
</comment>
<name>A0A3E0DPG5_9GAMM</name>
<evidence type="ECO:0000313" key="8">
    <source>
        <dbReference type="EMBL" id="REG84847.1"/>
    </source>
</evidence>
<dbReference type="Proteomes" id="UP000256542">
    <property type="component" value="Unassembled WGS sequence"/>
</dbReference>
<dbReference type="Pfam" id="PF07195">
    <property type="entry name" value="FliD_C"/>
    <property type="match status" value="1"/>
</dbReference>
<dbReference type="AlphaFoldDB" id="A0A3E0DPG5"/>
<dbReference type="InterPro" id="IPR010810">
    <property type="entry name" value="Flagellin_hook_IN_motif"/>
</dbReference>